<dbReference type="RefSeq" id="WP_348387557.1">
    <property type="nucleotide sequence ID" value="NZ_CP134146.1"/>
</dbReference>
<name>A0ABY9THV6_9GAMM</name>
<gene>
    <name evidence="3" type="ORF">RI845_18010</name>
</gene>
<proteinExistence type="predicted"/>
<keyword evidence="1" id="KW-0175">Coiled coil</keyword>
<evidence type="ECO:0000313" key="4">
    <source>
        <dbReference type="Proteomes" id="UP001248581"/>
    </source>
</evidence>
<protein>
    <submittedName>
        <fullName evidence="3">Uncharacterized protein</fullName>
    </submittedName>
</protein>
<keyword evidence="2" id="KW-1133">Transmembrane helix</keyword>
<reference evidence="4" key="1">
    <citation type="submission" date="2023-09" db="EMBL/GenBank/DDBJ databases">
        <authorList>
            <person name="Li S."/>
            <person name="Li X."/>
            <person name="Zhang C."/>
            <person name="Zhao Z."/>
        </authorList>
    </citation>
    <scope>NUCLEOTIDE SEQUENCE [LARGE SCALE GENOMIC DNA]</scope>
    <source>
        <strain evidence="4">SQ345</strain>
    </source>
</reference>
<dbReference type="InterPro" id="IPR036641">
    <property type="entry name" value="HPT_dom_sf"/>
</dbReference>
<keyword evidence="2" id="KW-0812">Transmembrane</keyword>
<dbReference type="SUPFAM" id="SSF47226">
    <property type="entry name" value="Histidine-containing phosphotransfer domain, HPT domain"/>
    <property type="match status" value="1"/>
</dbReference>
<organism evidence="3 4">
    <name type="scientific">Thalassotalea nanhaiensis</name>
    <dbReference type="NCBI Taxonomy" id="3065648"/>
    <lineage>
        <taxon>Bacteria</taxon>
        <taxon>Pseudomonadati</taxon>
        <taxon>Pseudomonadota</taxon>
        <taxon>Gammaproteobacteria</taxon>
        <taxon>Alteromonadales</taxon>
        <taxon>Colwelliaceae</taxon>
        <taxon>Thalassotalea</taxon>
    </lineage>
</organism>
<feature type="transmembrane region" description="Helical" evidence="2">
    <location>
        <begin position="20"/>
        <end position="40"/>
    </location>
</feature>
<sequence length="554" mass="63383">MQGSQALVKTPSYIITKAVLYVALLLSTMGLLVATSLWLYNQQAEKAEFLHKQQIPFIKNNAQLMKSVAELENQLVAQQLAIRHQELDQPLEDVKQAWLEIVDLSKQHVLMVNDSLRDNTADDIAQTAQTFADGYKKFVILVDDLILIRQSRNGQYSANTKTLIEIIEQVDNIRRDKQRLLNKNSLDFINSQNRVKTNSFNSVIALMNEGQFYQYIYQELLKLQNQLTALSSTVTPHHFNQISTQIATLTKNINKELQTNKASDKQLKQLTADISSITNQLMGSGQLFAKWRDENLTTNKVISQLKDYQDFLTQTALLIERPNFYDLPEFELNLPIIGVKVKESTMLPVGFLFILILVFSSGFLAWRILNLVNRTFHAGADHMQLEHEKELQAEQALIKVKNKEKSQLKSIMETNTHSELKQTEKQAIAELDEEVEEAQPSFYQINNLVMNLEKFNQYHGSAEMAVFMLDDYMDRNKQNFQKLKDALAHENLARVNEINDAILKTAVILSAPRLIKVCEQLKNVCDKQTIHQAVPLIVEMNEAISEVAKFVEES</sequence>
<accession>A0ABY9THV6</accession>
<dbReference type="Gene3D" id="1.20.120.160">
    <property type="entry name" value="HPT domain"/>
    <property type="match status" value="1"/>
</dbReference>
<evidence type="ECO:0000256" key="1">
    <source>
        <dbReference type="SAM" id="Coils"/>
    </source>
</evidence>
<keyword evidence="2" id="KW-0472">Membrane</keyword>
<keyword evidence="4" id="KW-1185">Reference proteome</keyword>
<feature type="coiled-coil region" evidence="1">
    <location>
        <begin position="61"/>
        <end position="88"/>
    </location>
</feature>
<dbReference type="EMBL" id="CP134146">
    <property type="protein sequence ID" value="WNC68401.1"/>
    <property type="molecule type" value="Genomic_DNA"/>
</dbReference>
<evidence type="ECO:0000256" key="2">
    <source>
        <dbReference type="SAM" id="Phobius"/>
    </source>
</evidence>
<evidence type="ECO:0000313" key="3">
    <source>
        <dbReference type="EMBL" id="WNC68401.1"/>
    </source>
</evidence>
<dbReference type="Proteomes" id="UP001248581">
    <property type="component" value="Chromosome"/>
</dbReference>
<feature type="transmembrane region" description="Helical" evidence="2">
    <location>
        <begin position="349"/>
        <end position="369"/>
    </location>
</feature>